<dbReference type="InParanoid" id="A0A804HWR4"/>
<name>A0A804HWR4_MUSAM</name>
<accession>A0A804HWR4</accession>
<feature type="transmembrane region" description="Helical" evidence="1">
    <location>
        <begin position="6"/>
        <end position="24"/>
    </location>
</feature>
<keyword evidence="3" id="KW-1185">Reference proteome</keyword>
<evidence type="ECO:0000313" key="3">
    <source>
        <dbReference type="Proteomes" id="UP000012960"/>
    </source>
</evidence>
<dbReference type="Proteomes" id="UP000012960">
    <property type="component" value="Unplaced"/>
</dbReference>
<dbReference type="AlphaFoldDB" id="A0A804HWR4"/>
<reference evidence="2" key="1">
    <citation type="submission" date="2021-05" db="UniProtKB">
        <authorList>
            <consortium name="EnsemblPlants"/>
        </authorList>
    </citation>
    <scope>IDENTIFICATION</scope>
    <source>
        <strain evidence="2">subsp. malaccensis</strain>
    </source>
</reference>
<keyword evidence="1" id="KW-0812">Transmembrane</keyword>
<evidence type="ECO:0000256" key="1">
    <source>
        <dbReference type="SAM" id="Phobius"/>
    </source>
</evidence>
<keyword evidence="1" id="KW-1133">Transmembrane helix</keyword>
<dbReference type="EnsemblPlants" id="Ma01_t21370.1">
    <property type="protein sequence ID" value="Ma01_p21370.1"/>
    <property type="gene ID" value="Ma01_g21370"/>
</dbReference>
<keyword evidence="1" id="KW-0472">Membrane</keyword>
<dbReference type="Gramene" id="Ma01_t21370.1">
    <property type="protein sequence ID" value="Ma01_p21370.1"/>
    <property type="gene ID" value="Ma01_g21370"/>
</dbReference>
<proteinExistence type="predicted"/>
<protein>
    <submittedName>
        <fullName evidence="2">Uncharacterized protein</fullName>
    </submittedName>
</protein>
<organism evidence="2 3">
    <name type="scientific">Musa acuminata subsp. malaccensis</name>
    <name type="common">Wild banana</name>
    <name type="synonym">Musa malaccensis</name>
    <dbReference type="NCBI Taxonomy" id="214687"/>
    <lineage>
        <taxon>Eukaryota</taxon>
        <taxon>Viridiplantae</taxon>
        <taxon>Streptophyta</taxon>
        <taxon>Embryophyta</taxon>
        <taxon>Tracheophyta</taxon>
        <taxon>Spermatophyta</taxon>
        <taxon>Magnoliopsida</taxon>
        <taxon>Liliopsida</taxon>
        <taxon>Zingiberales</taxon>
        <taxon>Musaceae</taxon>
        <taxon>Musa</taxon>
    </lineage>
</organism>
<sequence>MIQANVGFNWVLFADFFFFFCMKLNHTSIRGP</sequence>
<evidence type="ECO:0000313" key="2">
    <source>
        <dbReference type="EnsemblPlants" id="Ma01_p21370.1"/>
    </source>
</evidence>